<reference evidence="2" key="1">
    <citation type="submission" date="2021-01" db="EMBL/GenBank/DDBJ databases">
        <authorList>
            <consortium name="Genoscope - CEA"/>
            <person name="William W."/>
        </authorList>
    </citation>
    <scope>NUCLEOTIDE SEQUENCE</scope>
</reference>
<name>A0A8S1LGB0_9CILI</name>
<dbReference type="SMART" id="SM00320">
    <property type="entry name" value="WD40"/>
    <property type="match status" value="4"/>
</dbReference>
<feature type="repeat" description="WD" evidence="1">
    <location>
        <begin position="117"/>
        <end position="150"/>
    </location>
</feature>
<evidence type="ECO:0000256" key="1">
    <source>
        <dbReference type="PROSITE-ProRule" id="PRU00221"/>
    </source>
</evidence>
<accession>A0A8S1LGB0</accession>
<dbReference type="GO" id="GO:0097361">
    <property type="term" value="C:cytosolic [4Fe-4S] assembly targeting complex"/>
    <property type="evidence" value="ECO:0007669"/>
    <property type="project" value="TreeGrafter"/>
</dbReference>
<dbReference type="AlphaFoldDB" id="A0A8S1LGB0"/>
<dbReference type="EMBL" id="CAJJDN010000021">
    <property type="protein sequence ID" value="CAD8065879.1"/>
    <property type="molecule type" value="Genomic_DNA"/>
</dbReference>
<dbReference type="OrthoDB" id="284782at2759"/>
<evidence type="ECO:0000313" key="3">
    <source>
        <dbReference type="Proteomes" id="UP000692954"/>
    </source>
</evidence>
<proteinExistence type="predicted"/>
<organism evidence="2 3">
    <name type="scientific">Paramecium sonneborni</name>
    <dbReference type="NCBI Taxonomy" id="65129"/>
    <lineage>
        <taxon>Eukaryota</taxon>
        <taxon>Sar</taxon>
        <taxon>Alveolata</taxon>
        <taxon>Ciliophora</taxon>
        <taxon>Intramacronucleata</taxon>
        <taxon>Oligohymenophorea</taxon>
        <taxon>Peniculida</taxon>
        <taxon>Parameciidae</taxon>
        <taxon>Paramecium</taxon>
    </lineage>
</organism>
<dbReference type="Pfam" id="PF00400">
    <property type="entry name" value="WD40"/>
    <property type="match status" value="2"/>
</dbReference>
<dbReference type="PROSITE" id="PS50082">
    <property type="entry name" value="WD_REPEATS_2"/>
    <property type="match status" value="2"/>
</dbReference>
<dbReference type="Proteomes" id="UP000692954">
    <property type="component" value="Unassembled WGS sequence"/>
</dbReference>
<dbReference type="PROSITE" id="PS50294">
    <property type="entry name" value="WD_REPEATS_REGION"/>
    <property type="match status" value="1"/>
</dbReference>
<dbReference type="PANTHER" id="PTHR19920">
    <property type="entry name" value="WD40 PROTEIN CIAO1"/>
    <property type="match status" value="1"/>
</dbReference>
<dbReference type="PANTHER" id="PTHR19920:SF0">
    <property type="entry name" value="CYTOSOLIC IRON-SULFUR PROTEIN ASSEMBLY PROTEIN CIAO1-RELATED"/>
    <property type="match status" value="1"/>
</dbReference>
<comment type="caution">
    <text evidence="2">The sequence shown here is derived from an EMBL/GenBank/DDBJ whole genome shotgun (WGS) entry which is preliminary data.</text>
</comment>
<keyword evidence="3" id="KW-1185">Reference proteome</keyword>
<protein>
    <submittedName>
        <fullName evidence="2">Uncharacterized protein</fullName>
    </submittedName>
</protein>
<dbReference type="GO" id="GO:0016226">
    <property type="term" value="P:iron-sulfur cluster assembly"/>
    <property type="evidence" value="ECO:0007669"/>
    <property type="project" value="TreeGrafter"/>
</dbReference>
<evidence type="ECO:0000313" key="2">
    <source>
        <dbReference type="EMBL" id="CAD8065879.1"/>
    </source>
</evidence>
<keyword evidence="1" id="KW-0853">WD repeat</keyword>
<gene>
    <name evidence="2" type="ORF">PSON_ATCC_30995.1.T0210017</name>
</gene>
<dbReference type="InterPro" id="IPR001680">
    <property type="entry name" value="WD40_rpt"/>
</dbReference>
<feature type="repeat" description="WD" evidence="1">
    <location>
        <begin position="73"/>
        <end position="105"/>
    </location>
</feature>
<sequence length="344" mass="39186">MIQNNSEKIGNKKIQNNNKSFSYELMPKNSIKTTQICCAIAINHLNNFLIASSENNIKINQFKKGKIKQLSQACQHIETITTLNFFQKQQNFISSSGDASIIIWSNNLLNIKSICKLKGHQGYINCLVLHPIQENLIISGSDDEKIKFWSTKQVFDQWFCTQTIKIKQGAICGLALNNKGDTLISCGQDNNILVIKQTKTQEWLIKQEIHQDKCGFRLAFIQNNIFVYLPLSSANMQIYSCLSSRNYKKLKEIPIRGNRQSCCLAFPALYISSKSIIVMKNGYNINLLKVTTLSSSVECKLVQSIDLGSQSQGYFSGTMSQDGEYLIIWDESIRQIQVRYYQEK</sequence>